<evidence type="ECO:0000313" key="2">
    <source>
        <dbReference type="Proteomes" id="UP001162480"/>
    </source>
</evidence>
<keyword evidence="2" id="KW-1185">Reference proteome</keyword>
<dbReference type="Proteomes" id="UP001162480">
    <property type="component" value="Chromosome 18"/>
</dbReference>
<protein>
    <submittedName>
        <fullName evidence="1">Uncharacterized protein</fullName>
    </submittedName>
</protein>
<gene>
    <name evidence="1" type="ORF">OCTVUL_1B016779</name>
</gene>
<reference evidence="1" key="1">
    <citation type="submission" date="2023-08" db="EMBL/GenBank/DDBJ databases">
        <authorList>
            <person name="Alioto T."/>
            <person name="Alioto T."/>
            <person name="Gomez Garrido J."/>
        </authorList>
    </citation>
    <scope>NUCLEOTIDE SEQUENCE</scope>
</reference>
<accession>A0AA36BKC4</accession>
<proteinExistence type="predicted"/>
<sequence>MLGALLRNIRSGERRCQVTIPAKFSCYFKQATVMKLLLILLVLLPLALSASFGESESETAKRSLIDVVIHHLHSLDLSKGCVKACEENVAGIGEFFCEAACKILLKSTHATANPI</sequence>
<dbReference type="EMBL" id="OX597831">
    <property type="protein sequence ID" value="CAI9736015.1"/>
    <property type="molecule type" value="Genomic_DNA"/>
</dbReference>
<name>A0AA36BKC4_OCTVU</name>
<evidence type="ECO:0000313" key="1">
    <source>
        <dbReference type="EMBL" id="CAI9736015.1"/>
    </source>
</evidence>
<dbReference type="AlphaFoldDB" id="A0AA36BKC4"/>
<organism evidence="1 2">
    <name type="scientific">Octopus vulgaris</name>
    <name type="common">Common octopus</name>
    <dbReference type="NCBI Taxonomy" id="6645"/>
    <lineage>
        <taxon>Eukaryota</taxon>
        <taxon>Metazoa</taxon>
        <taxon>Spiralia</taxon>
        <taxon>Lophotrochozoa</taxon>
        <taxon>Mollusca</taxon>
        <taxon>Cephalopoda</taxon>
        <taxon>Coleoidea</taxon>
        <taxon>Octopodiformes</taxon>
        <taxon>Octopoda</taxon>
        <taxon>Incirrata</taxon>
        <taxon>Octopodidae</taxon>
        <taxon>Octopus</taxon>
    </lineage>
</organism>